<evidence type="ECO:0000313" key="2">
    <source>
        <dbReference type="EMBL" id="VEH66875.1"/>
    </source>
</evidence>
<dbReference type="GO" id="GO:0004089">
    <property type="term" value="F:carbonate dehydratase activity"/>
    <property type="evidence" value="ECO:0007669"/>
    <property type="project" value="UniProtKB-EC"/>
</dbReference>
<proteinExistence type="predicted"/>
<sequence>MNKIEQLFANNLSWAQRMKEENSTYLKNLQITKLPIIFGLAALIVVFLQKN</sequence>
<dbReference type="EC" id="4.2.1.1" evidence="2"/>
<dbReference type="EMBL" id="LR134405">
    <property type="protein sequence ID" value="VEH66875.1"/>
    <property type="molecule type" value="Genomic_DNA"/>
</dbReference>
<keyword evidence="1" id="KW-1133">Transmembrane helix</keyword>
<organism evidence="2 3">
    <name type="scientific">Rodentibacter pneumotropicus</name>
    <dbReference type="NCBI Taxonomy" id="758"/>
    <lineage>
        <taxon>Bacteria</taxon>
        <taxon>Pseudomonadati</taxon>
        <taxon>Pseudomonadota</taxon>
        <taxon>Gammaproteobacteria</taxon>
        <taxon>Pasteurellales</taxon>
        <taxon>Pasteurellaceae</taxon>
        <taxon>Rodentibacter</taxon>
    </lineage>
</organism>
<protein>
    <submittedName>
        <fullName evidence="2">Carbonate dehydratase</fullName>
        <ecNumber evidence="2">4.2.1.1</ecNumber>
    </submittedName>
</protein>
<keyword evidence="1" id="KW-0472">Membrane</keyword>
<dbReference type="Proteomes" id="UP000278733">
    <property type="component" value="Chromosome"/>
</dbReference>
<gene>
    <name evidence="2" type="primary">can_2</name>
    <name evidence="2" type="ORF">NCTC8284_02057</name>
</gene>
<reference evidence="2 3" key="1">
    <citation type="submission" date="2018-12" db="EMBL/GenBank/DDBJ databases">
        <authorList>
            <consortium name="Pathogen Informatics"/>
        </authorList>
    </citation>
    <scope>NUCLEOTIDE SEQUENCE [LARGE SCALE GENOMIC DNA]</scope>
    <source>
        <strain evidence="2 3">NCTC8284</strain>
    </source>
</reference>
<dbReference type="KEGG" id="rpne:NCTC8284_02057"/>
<keyword evidence="1" id="KW-0812">Transmembrane</keyword>
<accession>A0A3S4U771</accession>
<name>A0A3S4U771_9PAST</name>
<evidence type="ECO:0000313" key="3">
    <source>
        <dbReference type="Proteomes" id="UP000278733"/>
    </source>
</evidence>
<feature type="transmembrane region" description="Helical" evidence="1">
    <location>
        <begin position="31"/>
        <end position="48"/>
    </location>
</feature>
<keyword evidence="2" id="KW-0456">Lyase</keyword>
<dbReference type="AlphaFoldDB" id="A0A3S4U771"/>
<evidence type="ECO:0000256" key="1">
    <source>
        <dbReference type="SAM" id="Phobius"/>
    </source>
</evidence>